<keyword evidence="2" id="KW-0472">Membrane</keyword>
<feature type="compositionally biased region" description="Basic residues" evidence="1">
    <location>
        <begin position="38"/>
        <end position="58"/>
    </location>
</feature>
<dbReference type="RefSeq" id="WP_165908324.1">
    <property type="nucleotide sequence ID" value="NZ_SLUN01000058.1"/>
</dbReference>
<feature type="transmembrane region" description="Helical" evidence="2">
    <location>
        <begin position="12"/>
        <end position="32"/>
    </location>
</feature>
<evidence type="ECO:0000256" key="1">
    <source>
        <dbReference type="SAM" id="MobiDB-lite"/>
    </source>
</evidence>
<dbReference type="EMBL" id="SLUN01000058">
    <property type="protein sequence ID" value="TCL54963.1"/>
    <property type="molecule type" value="Genomic_DNA"/>
</dbReference>
<organism evidence="3 4">
    <name type="scientific">Hydrogenispora ethanolica</name>
    <dbReference type="NCBI Taxonomy" id="1082276"/>
    <lineage>
        <taxon>Bacteria</taxon>
        <taxon>Bacillati</taxon>
        <taxon>Bacillota</taxon>
        <taxon>Hydrogenispora</taxon>
    </lineage>
</organism>
<name>A0A4R1QQ08_HYDET</name>
<evidence type="ECO:0000313" key="4">
    <source>
        <dbReference type="Proteomes" id="UP000295008"/>
    </source>
</evidence>
<reference evidence="3 4" key="1">
    <citation type="submission" date="2019-03" db="EMBL/GenBank/DDBJ databases">
        <title>Genomic Encyclopedia of Type Strains, Phase IV (KMG-IV): sequencing the most valuable type-strain genomes for metagenomic binning, comparative biology and taxonomic classification.</title>
        <authorList>
            <person name="Goeker M."/>
        </authorList>
    </citation>
    <scope>NUCLEOTIDE SEQUENCE [LARGE SCALE GENOMIC DNA]</scope>
    <source>
        <strain evidence="3 4">LX-B</strain>
    </source>
</reference>
<evidence type="ECO:0000256" key="2">
    <source>
        <dbReference type="SAM" id="Phobius"/>
    </source>
</evidence>
<sequence length="58" mass="6405">METVLKVLEKLLKVLIDLVALATGVLALYGTWKDFSGSKKRKTAPQRLSSKSRKSRGS</sequence>
<proteinExistence type="predicted"/>
<protein>
    <submittedName>
        <fullName evidence="3">Uncharacterized protein</fullName>
    </submittedName>
</protein>
<dbReference type="Proteomes" id="UP000295008">
    <property type="component" value="Unassembled WGS sequence"/>
</dbReference>
<keyword evidence="4" id="KW-1185">Reference proteome</keyword>
<keyword evidence="2" id="KW-0812">Transmembrane</keyword>
<evidence type="ECO:0000313" key="3">
    <source>
        <dbReference type="EMBL" id="TCL54963.1"/>
    </source>
</evidence>
<comment type="caution">
    <text evidence="3">The sequence shown here is derived from an EMBL/GenBank/DDBJ whole genome shotgun (WGS) entry which is preliminary data.</text>
</comment>
<gene>
    <name evidence="3" type="ORF">EDC14_105816</name>
</gene>
<keyword evidence="2" id="KW-1133">Transmembrane helix</keyword>
<feature type="region of interest" description="Disordered" evidence="1">
    <location>
        <begin position="36"/>
        <end position="58"/>
    </location>
</feature>
<accession>A0A4R1QQ08</accession>
<dbReference type="AlphaFoldDB" id="A0A4R1QQ08"/>